<sequence>MLAPAIDSRRTVVFWPSFCVETVAVPGAASSSVFASVTELFRETAEAEVARNGTPVTARAETAAVASPRFMPLLIMLIFLPE</sequence>
<gene>
    <name evidence="1" type="ORF">GCM10009606_38270</name>
</gene>
<dbReference type="EMBL" id="BAAAJE010000023">
    <property type="protein sequence ID" value="GAA1156582.1"/>
    <property type="molecule type" value="Genomic_DNA"/>
</dbReference>
<accession>A0ABN1UN87</accession>
<protein>
    <submittedName>
        <fullName evidence="1">Uncharacterized protein</fullName>
    </submittedName>
</protein>
<organism evidence="1 2">
    <name type="scientific">Nocardioides aquiterrae</name>
    <dbReference type="NCBI Taxonomy" id="203799"/>
    <lineage>
        <taxon>Bacteria</taxon>
        <taxon>Bacillati</taxon>
        <taxon>Actinomycetota</taxon>
        <taxon>Actinomycetes</taxon>
        <taxon>Propionibacteriales</taxon>
        <taxon>Nocardioidaceae</taxon>
        <taxon>Nocardioides</taxon>
    </lineage>
</organism>
<reference evidence="1 2" key="1">
    <citation type="journal article" date="2019" name="Int. J. Syst. Evol. Microbiol.">
        <title>The Global Catalogue of Microorganisms (GCM) 10K type strain sequencing project: providing services to taxonomists for standard genome sequencing and annotation.</title>
        <authorList>
            <consortium name="The Broad Institute Genomics Platform"/>
            <consortium name="The Broad Institute Genome Sequencing Center for Infectious Disease"/>
            <person name="Wu L."/>
            <person name="Ma J."/>
        </authorList>
    </citation>
    <scope>NUCLEOTIDE SEQUENCE [LARGE SCALE GENOMIC DNA]</scope>
    <source>
        <strain evidence="1 2">JCM 11813</strain>
    </source>
</reference>
<comment type="caution">
    <text evidence="1">The sequence shown here is derived from an EMBL/GenBank/DDBJ whole genome shotgun (WGS) entry which is preliminary data.</text>
</comment>
<dbReference type="Proteomes" id="UP001499979">
    <property type="component" value="Unassembled WGS sequence"/>
</dbReference>
<evidence type="ECO:0000313" key="1">
    <source>
        <dbReference type="EMBL" id="GAA1156582.1"/>
    </source>
</evidence>
<name>A0ABN1UN87_9ACTN</name>
<evidence type="ECO:0000313" key="2">
    <source>
        <dbReference type="Proteomes" id="UP001499979"/>
    </source>
</evidence>
<keyword evidence="2" id="KW-1185">Reference proteome</keyword>
<proteinExistence type="predicted"/>